<keyword evidence="8" id="KW-0436">Ligase</keyword>
<dbReference type="InterPro" id="IPR018165">
    <property type="entry name" value="Ala-tRNA-synth_IIc_core"/>
</dbReference>
<dbReference type="AlphaFoldDB" id="Q2IHC3"/>
<proteinExistence type="predicted"/>
<dbReference type="Pfam" id="PF07973">
    <property type="entry name" value="tRNA_SAD"/>
    <property type="match status" value="1"/>
</dbReference>
<dbReference type="GO" id="GO:0005737">
    <property type="term" value="C:cytoplasm"/>
    <property type="evidence" value="ECO:0007669"/>
    <property type="project" value="UniProtKB-SubCell"/>
</dbReference>
<dbReference type="Gene3D" id="3.10.310.40">
    <property type="match status" value="1"/>
</dbReference>
<keyword evidence="4" id="KW-0479">Metal-binding</keyword>
<dbReference type="PANTHER" id="PTHR43462:SF1">
    <property type="entry name" value="ALANYL-TRNA EDITING PROTEIN AARSD1"/>
    <property type="match status" value="1"/>
</dbReference>
<keyword evidence="8" id="KW-0030">Aminoacyl-tRNA synthetase</keyword>
<dbReference type="STRING" id="290397.Adeh_4220"/>
<dbReference type="SMART" id="SM00863">
    <property type="entry name" value="tRNA_SAD"/>
    <property type="match status" value="1"/>
</dbReference>
<evidence type="ECO:0000256" key="1">
    <source>
        <dbReference type="ARBA" id="ARBA00001947"/>
    </source>
</evidence>
<dbReference type="Proteomes" id="UP000001935">
    <property type="component" value="Chromosome"/>
</dbReference>
<dbReference type="InterPro" id="IPR051335">
    <property type="entry name" value="Alanyl-tRNA_Editing_Enzymes"/>
</dbReference>
<dbReference type="eggNOG" id="COG2872">
    <property type="taxonomic scope" value="Bacteria"/>
</dbReference>
<name>Q2IHC3_ANADE</name>
<dbReference type="Gene3D" id="2.40.30.130">
    <property type="match status" value="1"/>
</dbReference>
<dbReference type="GO" id="GO:0003676">
    <property type="term" value="F:nucleic acid binding"/>
    <property type="evidence" value="ECO:0007669"/>
    <property type="project" value="InterPro"/>
</dbReference>
<evidence type="ECO:0000256" key="5">
    <source>
        <dbReference type="ARBA" id="ARBA00022833"/>
    </source>
</evidence>
<dbReference type="SUPFAM" id="SSF50447">
    <property type="entry name" value="Translation proteins"/>
    <property type="match status" value="1"/>
</dbReference>
<evidence type="ECO:0000313" key="9">
    <source>
        <dbReference type="Proteomes" id="UP000001935"/>
    </source>
</evidence>
<dbReference type="InterPro" id="IPR018163">
    <property type="entry name" value="Thr/Ala-tRNA-synth_IIc_edit"/>
</dbReference>
<evidence type="ECO:0000256" key="2">
    <source>
        <dbReference type="ARBA" id="ARBA00004496"/>
    </source>
</evidence>
<dbReference type="SUPFAM" id="SSF55186">
    <property type="entry name" value="ThrRS/AlaRS common domain"/>
    <property type="match status" value="1"/>
</dbReference>
<dbReference type="EMBL" id="CP000251">
    <property type="protein sequence ID" value="ABC83984.1"/>
    <property type="molecule type" value="Genomic_DNA"/>
</dbReference>
<dbReference type="GO" id="GO:0005524">
    <property type="term" value="F:ATP binding"/>
    <property type="evidence" value="ECO:0007669"/>
    <property type="project" value="InterPro"/>
</dbReference>
<dbReference type="OrthoDB" id="9812949at2"/>
<gene>
    <name evidence="8" type="ordered locus">Adeh_4220</name>
</gene>
<dbReference type="PROSITE" id="PS50860">
    <property type="entry name" value="AA_TRNA_LIGASE_II_ALA"/>
    <property type="match status" value="1"/>
</dbReference>
<dbReference type="KEGG" id="ade:Adeh_4220"/>
<keyword evidence="5" id="KW-0862">Zinc</keyword>
<reference evidence="8 9" key="1">
    <citation type="submission" date="2006-01" db="EMBL/GenBank/DDBJ databases">
        <title>Complete sequence of Anaeromyxobacter dehalogenans 2CP-C.</title>
        <authorList>
            <consortium name="US DOE Joint Genome Institute"/>
            <person name="Copeland A."/>
            <person name="Lucas S."/>
            <person name="Lapidus A."/>
            <person name="Barry K."/>
            <person name="Detter J.C."/>
            <person name="Glavina T."/>
            <person name="Hammon N."/>
            <person name="Israni S."/>
            <person name="Pitluck S."/>
            <person name="Brettin T."/>
            <person name="Bruce D."/>
            <person name="Han C."/>
            <person name="Tapia R."/>
            <person name="Gilna P."/>
            <person name="Kiss H."/>
            <person name="Schmutz J."/>
            <person name="Larimer F."/>
            <person name="Land M."/>
            <person name="Kyrpides N."/>
            <person name="Anderson I."/>
            <person name="Sanford R.A."/>
            <person name="Ritalahti K.M."/>
            <person name="Thomas H.S."/>
            <person name="Kirby J.R."/>
            <person name="Zhulin I.B."/>
            <person name="Loeffler F.E."/>
            <person name="Richardson P."/>
        </authorList>
    </citation>
    <scope>NUCLEOTIDE SEQUENCE [LARGE SCALE GENOMIC DNA]</scope>
    <source>
        <strain evidence="8 9">2CP-C</strain>
    </source>
</reference>
<dbReference type="Pfam" id="PF02272">
    <property type="entry name" value="DHHA1"/>
    <property type="match status" value="1"/>
</dbReference>
<dbReference type="PANTHER" id="PTHR43462">
    <property type="entry name" value="ALANYL-TRNA EDITING PROTEIN"/>
    <property type="match status" value="1"/>
</dbReference>
<accession>Q2IHC3</accession>
<sequence>MTERLYLDDPDRLTFEARVVGVRTLAGRPAVVLDRTAFYPEGGGQPADRGRLGGAAVVDVQEVDGEVLHALEGAPPDAGAPVPGEVDAVRRRDHLQQHHGQHLLSAAFEATAGAHTVSFHLGAETCTIDLDAAPASLGEERLRAAEARANDLVFRDLPVTARDFAPAELAALPLRKAPEKGARIVVVGDPARGEVVDASPCGGTHPRRTGAVGAIAVLGAQRWGGGTRVEFVCGARAVRALAEARGRLAAAAASLRCAPAEVPAATARLAAESAQRRKDLDRLAAALAEGEADRLATAQPAGAVRAVLAPPAPGAAGYLRAVASGLAARGRAAFLGAVEDGRAHLAFARPREAGPGAPGAVRLDMGARVREAAARLGGKGGGAPDLAQGSGPDAAALEEALAAAAHGA</sequence>
<dbReference type="InterPro" id="IPR018164">
    <property type="entry name" value="Ala-tRNA-synth_IIc_N"/>
</dbReference>
<dbReference type="HOGENOM" id="CLU_004485_7_2_7"/>
<dbReference type="InterPro" id="IPR003156">
    <property type="entry name" value="DHHA1_dom"/>
</dbReference>
<comment type="subcellular location">
    <subcellularLocation>
        <location evidence="2">Cytoplasm</location>
    </subcellularLocation>
</comment>
<evidence type="ECO:0000259" key="7">
    <source>
        <dbReference type="PROSITE" id="PS50860"/>
    </source>
</evidence>
<dbReference type="GO" id="GO:0002161">
    <property type="term" value="F:aminoacyl-tRNA deacylase activity"/>
    <property type="evidence" value="ECO:0007669"/>
    <property type="project" value="UniProtKB-ARBA"/>
</dbReference>
<evidence type="ECO:0000256" key="6">
    <source>
        <dbReference type="ARBA" id="ARBA00032577"/>
    </source>
</evidence>
<dbReference type="Pfam" id="PF01411">
    <property type="entry name" value="tRNA-synt_2c"/>
    <property type="match status" value="1"/>
</dbReference>
<protein>
    <recommendedName>
        <fullName evidence="3">Alanine--tRNA ligase</fullName>
    </recommendedName>
    <alternativeName>
        <fullName evidence="6">Alanyl-tRNA synthetase</fullName>
    </alternativeName>
</protein>
<dbReference type="InterPro" id="IPR009000">
    <property type="entry name" value="Transl_B-barrel_sf"/>
</dbReference>
<dbReference type="RefSeq" id="WP_011423266.1">
    <property type="nucleotide sequence ID" value="NC_007760.1"/>
</dbReference>
<feature type="domain" description="Alanyl-transfer RNA synthetases family profile" evidence="7">
    <location>
        <begin position="1"/>
        <end position="243"/>
    </location>
</feature>
<dbReference type="Gene3D" id="3.30.980.10">
    <property type="entry name" value="Threonyl-trna Synthetase, Chain A, domain 2"/>
    <property type="match status" value="1"/>
</dbReference>
<dbReference type="GO" id="GO:0004813">
    <property type="term" value="F:alanine-tRNA ligase activity"/>
    <property type="evidence" value="ECO:0007669"/>
    <property type="project" value="InterPro"/>
</dbReference>
<dbReference type="InterPro" id="IPR012947">
    <property type="entry name" value="tRNA_SAD"/>
</dbReference>
<organism evidence="8 9">
    <name type="scientific">Anaeromyxobacter dehalogenans (strain 2CP-C)</name>
    <dbReference type="NCBI Taxonomy" id="290397"/>
    <lineage>
        <taxon>Bacteria</taxon>
        <taxon>Pseudomonadati</taxon>
        <taxon>Myxococcota</taxon>
        <taxon>Myxococcia</taxon>
        <taxon>Myxococcales</taxon>
        <taxon>Cystobacterineae</taxon>
        <taxon>Anaeromyxobacteraceae</taxon>
        <taxon>Anaeromyxobacter</taxon>
    </lineage>
</organism>
<comment type="cofactor">
    <cofactor evidence="1">
        <name>Zn(2+)</name>
        <dbReference type="ChEBI" id="CHEBI:29105"/>
    </cofactor>
</comment>
<evidence type="ECO:0000256" key="4">
    <source>
        <dbReference type="ARBA" id="ARBA00022723"/>
    </source>
</evidence>
<dbReference type="GO" id="GO:0006419">
    <property type="term" value="P:alanyl-tRNA aminoacylation"/>
    <property type="evidence" value="ECO:0007669"/>
    <property type="project" value="InterPro"/>
</dbReference>
<dbReference type="GO" id="GO:0046872">
    <property type="term" value="F:metal ion binding"/>
    <property type="evidence" value="ECO:0007669"/>
    <property type="project" value="UniProtKB-KW"/>
</dbReference>
<evidence type="ECO:0000256" key="3">
    <source>
        <dbReference type="ARBA" id="ARBA00017959"/>
    </source>
</evidence>
<evidence type="ECO:0000313" key="8">
    <source>
        <dbReference type="EMBL" id="ABC83984.1"/>
    </source>
</evidence>